<dbReference type="UniPathway" id="UPA00378"/>
<accession>A0A016V5P5</accession>
<dbReference type="EMBL" id="JARK01001352">
    <property type="protein sequence ID" value="EYC22989.1"/>
    <property type="molecule type" value="Genomic_DNA"/>
</dbReference>
<dbReference type="Proteomes" id="UP000024635">
    <property type="component" value="Unassembled WGS sequence"/>
</dbReference>
<dbReference type="EC" id="1.3.1.94" evidence="1"/>
<comment type="subcellular location">
    <subcellularLocation>
        <location evidence="1">Endoplasmic reticulum membrane</location>
    </subcellularLocation>
</comment>
<sequence>MTAPSETLQKGLAMLTPVKAQFTWSTTILALSLISFHVIRRLWETLCISVYSDTTMNIFHYGVGLIHYTILPLTVICEAKGIADNRYGLVFASSAISSVQWVGVALFFLCNRQQHLIARDLAALRKGPDAVGTLQKSSTGMLGGMTGVSTGSLMAPQRTLPAPQAASVVMGGVPSVQLEIGGYPRPDIDQMIPFKPKANSAASFHPVPGGVFPPPPAVAELISLLPPPWTFQGPFVSVDLLIDHLSKTQLTVGPVLDKKVKLENGTMVGPMRVDDVRKEMYQLLATTPDPRFVSTHLIDHSSSTVAAAVGTKRKRGESGSDDDSRGVPTDIYKRRMDMKAMQH</sequence>
<reference evidence="4" key="1">
    <citation type="journal article" date="2015" name="Nat. Genet.">
        <title>The genome and transcriptome of the zoonotic hookworm Ancylostoma ceylanicum identify infection-specific gene families.</title>
        <authorList>
            <person name="Schwarz E.M."/>
            <person name="Hu Y."/>
            <person name="Antoshechkin I."/>
            <person name="Miller M.M."/>
            <person name="Sternberg P.W."/>
            <person name="Aroian R.V."/>
        </authorList>
    </citation>
    <scope>NUCLEOTIDE SEQUENCE</scope>
    <source>
        <strain evidence="4">HY135</strain>
    </source>
</reference>
<gene>
    <name evidence="3" type="primary">Acey_s0016.g3057</name>
    <name evidence="3" type="synonym">Acey-suf-1</name>
    <name evidence="3" type="ORF">Y032_0016g3057</name>
</gene>
<dbReference type="GO" id="GO:0016095">
    <property type="term" value="P:polyprenol catabolic process"/>
    <property type="evidence" value="ECO:0007669"/>
    <property type="project" value="UniProtKB-UniRule"/>
</dbReference>
<dbReference type="GO" id="GO:0006488">
    <property type="term" value="P:dolichol-linked oligosaccharide biosynthetic process"/>
    <property type="evidence" value="ECO:0007669"/>
    <property type="project" value="UniProtKB-UniRule"/>
</dbReference>
<dbReference type="PANTHER" id="PTHR14624">
    <property type="entry name" value="DFG10 PROTEIN"/>
    <property type="match status" value="1"/>
</dbReference>
<keyword evidence="1" id="KW-0560">Oxidoreductase</keyword>
<dbReference type="GO" id="GO:0160198">
    <property type="term" value="F:polyprenal reductase activity"/>
    <property type="evidence" value="ECO:0007669"/>
    <property type="project" value="UniProtKB-EC"/>
</dbReference>
<organism evidence="3 4">
    <name type="scientific">Ancylostoma ceylanicum</name>
    <dbReference type="NCBI Taxonomy" id="53326"/>
    <lineage>
        <taxon>Eukaryota</taxon>
        <taxon>Metazoa</taxon>
        <taxon>Ecdysozoa</taxon>
        <taxon>Nematoda</taxon>
        <taxon>Chromadorea</taxon>
        <taxon>Rhabditida</taxon>
        <taxon>Rhabditina</taxon>
        <taxon>Rhabditomorpha</taxon>
        <taxon>Strongyloidea</taxon>
        <taxon>Ancylostomatidae</taxon>
        <taxon>Ancylostomatinae</taxon>
        <taxon>Ancylostoma</taxon>
    </lineage>
</organism>
<protein>
    <recommendedName>
        <fullName evidence="1">Polyprenal reductase</fullName>
        <ecNumber evidence="1">1.3.1.94</ecNumber>
    </recommendedName>
</protein>
<comment type="catalytic activity">
    <reaction evidence="1">
        <text>a di-trans,poly-cis-dolichal + NADP(+) = a di-trans,poly-cis-polyprenal + NADPH + H(+)</text>
        <dbReference type="Rhea" id="RHEA:80727"/>
        <dbReference type="Rhea" id="RHEA-COMP:19536"/>
        <dbReference type="Rhea" id="RHEA-COMP:19537"/>
        <dbReference type="ChEBI" id="CHEBI:15378"/>
        <dbReference type="ChEBI" id="CHEBI:57783"/>
        <dbReference type="ChEBI" id="CHEBI:58349"/>
        <dbReference type="ChEBI" id="CHEBI:231623"/>
        <dbReference type="ChEBI" id="CHEBI:231637"/>
        <dbReference type="EC" id="1.3.1.94"/>
    </reaction>
    <physiologicalReaction direction="right-to-left" evidence="1">
        <dbReference type="Rhea" id="RHEA:80729"/>
    </physiologicalReaction>
</comment>
<comment type="function">
    <text evidence="1">Plays a key role in early steps of protein N-linked glycosylation by being involved in the conversion of polyprenol into dolichol. Acts as a polyprenal reductase that mediates the reduction of polyprenal into dolichal in a NADP-dependent mechanism. Dolichols are required for the synthesis of dolichol-linked monosaccharides and the oligosaccharide precursor used for N-glycosylation.</text>
</comment>
<dbReference type="AlphaFoldDB" id="A0A016V5P5"/>
<comment type="similarity">
    <text evidence="1">Belongs to the steroid 5-alpha reductase family. Polyprenal reductase subfamily.</text>
</comment>
<keyword evidence="1" id="KW-0812">Transmembrane</keyword>
<feature type="transmembrane region" description="Helical" evidence="1">
    <location>
        <begin position="89"/>
        <end position="109"/>
    </location>
</feature>
<keyword evidence="1" id="KW-0472">Membrane</keyword>
<feature type="region of interest" description="Disordered" evidence="2">
    <location>
        <begin position="304"/>
        <end position="343"/>
    </location>
</feature>
<name>A0A016V5P5_9BILA</name>
<keyword evidence="1" id="KW-0256">Endoplasmic reticulum</keyword>
<evidence type="ECO:0000313" key="3">
    <source>
        <dbReference type="EMBL" id="EYC22989.1"/>
    </source>
</evidence>
<dbReference type="GO" id="GO:0102389">
    <property type="term" value="F:polyprenol reductase activity"/>
    <property type="evidence" value="ECO:0007669"/>
    <property type="project" value="UniProtKB-UniRule"/>
</dbReference>
<feature type="transmembrane region" description="Helical" evidence="1">
    <location>
        <begin position="59"/>
        <end position="77"/>
    </location>
</feature>
<feature type="compositionally biased region" description="Basic and acidic residues" evidence="2">
    <location>
        <begin position="316"/>
        <end position="343"/>
    </location>
</feature>
<dbReference type="GO" id="GO:0003865">
    <property type="term" value="F:3-oxo-5-alpha-steroid 4-dehydrogenase activity"/>
    <property type="evidence" value="ECO:0007669"/>
    <property type="project" value="TreeGrafter"/>
</dbReference>
<evidence type="ECO:0000256" key="1">
    <source>
        <dbReference type="RuleBase" id="RU367081"/>
    </source>
</evidence>
<keyword evidence="1" id="KW-0521">NADP</keyword>
<comment type="pathway">
    <text evidence="1">Protein modification; protein glycosylation.</text>
</comment>
<dbReference type="InterPro" id="IPR039698">
    <property type="entry name" value="Dfg10/SRD5A3"/>
</dbReference>
<keyword evidence="1" id="KW-1133">Transmembrane helix</keyword>
<keyword evidence="4" id="KW-1185">Reference proteome</keyword>
<evidence type="ECO:0000256" key="2">
    <source>
        <dbReference type="SAM" id="MobiDB-lite"/>
    </source>
</evidence>
<dbReference type="OrthoDB" id="26282at2759"/>
<feature type="transmembrane region" description="Helical" evidence="1">
    <location>
        <begin position="21"/>
        <end position="39"/>
    </location>
</feature>
<comment type="caution">
    <text evidence="3">The sequence shown here is derived from an EMBL/GenBank/DDBJ whole genome shotgun (WGS) entry which is preliminary data.</text>
</comment>
<proteinExistence type="inferred from homology"/>
<comment type="caution">
    <text evidence="1">Lacks conserved residue(s) required for the propagation of feature annotation.</text>
</comment>
<dbReference type="GO" id="GO:0005789">
    <property type="term" value="C:endoplasmic reticulum membrane"/>
    <property type="evidence" value="ECO:0007669"/>
    <property type="project" value="UniProtKB-SubCell"/>
</dbReference>
<evidence type="ECO:0000313" key="4">
    <source>
        <dbReference type="Proteomes" id="UP000024635"/>
    </source>
</evidence>
<dbReference type="PANTHER" id="PTHR14624:SF0">
    <property type="entry name" value="POLYPRENOL REDUCTASE"/>
    <property type="match status" value="1"/>
</dbReference>